<evidence type="ECO:0000256" key="1">
    <source>
        <dbReference type="ARBA" id="ARBA00002254"/>
    </source>
</evidence>
<protein>
    <recommendedName>
        <fullName evidence="10">Flagellar protein FliL</fullName>
    </recommendedName>
</protein>
<dbReference type="Pfam" id="PF03748">
    <property type="entry name" value="FliL"/>
    <property type="match status" value="1"/>
</dbReference>
<dbReference type="InterPro" id="IPR005503">
    <property type="entry name" value="FliL"/>
</dbReference>
<keyword evidence="11" id="KW-0966">Cell projection</keyword>
<evidence type="ECO:0000256" key="8">
    <source>
        <dbReference type="ARBA" id="ARBA00022989"/>
    </source>
</evidence>
<keyword evidence="10" id="KW-0997">Cell inner membrane</keyword>
<dbReference type="GO" id="GO:0009425">
    <property type="term" value="C:bacterial-type flagellum basal body"/>
    <property type="evidence" value="ECO:0007669"/>
    <property type="project" value="InterPro"/>
</dbReference>
<evidence type="ECO:0000256" key="7">
    <source>
        <dbReference type="ARBA" id="ARBA00022779"/>
    </source>
</evidence>
<organism evidence="11 12">
    <name type="scientific">Reinekea blandensis MED297</name>
    <dbReference type="NCBI Taxonomy" id="314283"/>
    <lineage>
        <taxon>Bacteria</taxon>
        <taxon>Pseudomonadati</taxon>
        <taxon>Pseudomonadota</taxon>
        <taxon>Gammaproteobacteria</taxon>
        <taxon>Oceanospirillales</taxon>
        <taxon>Saccharospirillaceae</taxon>
        <taxon>Reinekea</taxon>
    </lineage>
</organism>
<keyword evidence="5 10" id="KW-0145">Chemotaxis</keyword>
<keyword evidence="6 10" id="KW-0812">Transmembrane</keyword>
<keyword evidence="11" id="KW-0282">Flagellum</keyword>
<sequence length="177" mass="19591">MAEEDAIEGEESGKKNAGKLKLIIFIVLGVLLVAGLSIFATWFLMKDRMVEPDQPGISEIPLEEPQMTVEQGEAIYHAMQPAFIVNYSNGGRSRFLQIELSVLTRDPAAIEVLILHNPLIRNNLLDVFAAQNINQLATAEGKQKLVDDLTSAIQDVLIIEMGRPGIESVLFRSFVMQ</sequence>
<evidence type="ECO:0000256" key="9">
    <source>
        <dbReference type="ARBA" id="ARBA00023136"/>
    </source>
</evidence>
<dbReference type="AlphaFoldDB" id="A4BIP0"/>
<evidence type="ECO:0000313" key="12">
    <source>
        <dbReference type="Proteomes" id="UP000005953"/>
    </source>
</evidence>
<dbReference type="PANTHER" id="PTHR35091">
    <property type="entry name" value="FLAGELLAR PROTEIN FLIL"/>
    <property type="match status" value="1"/>
</dbReference>
<keyword evidence="9 10" id="KW-0472">Membrane</keyword>
<dbReference type="PANTHER" id="PTHR35091:SF2">
    <property type="entry name" value="FLAGELLAR PROTEIN FLIL"/>
    <property type="match status" value="1"/>
</dbReference>
<accession>A4BIP0</accession>
<keyword evidence="4" id="KW-1003">Cell membrane</keyword>
<comment type="subcellular location">
    <subcellularLocation>
        <location evidence="10">Cell inner membrane</location>
    </subcellularLocation>
    <subcellularLocation>
        <location evidence="2">Cell membrane</location>
        <topology evidence="2">Single-pass membrane protein</topology>
    </subcellularLocation>
</comment>
<keyword evidence="12" id="KW-1185">Reference proteome</keyword>
<dbReference type="EMBL" id="AAOE01000027">
    <property type="protein sequence ID" value="EAR08004.1"/>
    <property type="molecule type" value="Genomic_DNA"/>
</dbReference>
<evidence type="ECO:0000256" key="3">
    <source>
        <dbReference type="ARBA" id="ARBA00008281"/>
    </source>
</evidence>
<evidence type="ECO:0000256" key="5">
    <source>
        <dbReference type="ARBA" id="ARBA00022500"/>
    </source>
</evidence>
<dbReference type="GO" id="GO:0005886">
    <property type="term" value="C:plasma membrane"/>
    <property type="evidence" value="ECO:0007669"/>
    <property type="project" value="UniProtKB-SubCell"/>
</dbReference>
<dbReference type="OrthoDB" id="5616092at2"/>
<keyword evidence="8 10" id="KW-1133">Transmembrane helix</keyword>
<comment type="function">
    <text evidence="1 10">Controls the rotational direction of flagella during chemotaxis.</text>
</comment>
<evidence type="ECO:0000256" key="6">
    <source>
        <dbReference type="ARBA" id="ARBA00022692"/>
    </source>
</evidence>
<dbReference type="GO" id="GO:0071978">
    <property type="term" value="P:bacterial-type flagellum-dependent swarming motility"/>
    <property type="evidence" value="ECO:0007669"/>
    <property type="project" value="TreeGrafter"/>
</dbReference>
<keyword evidence="7 10" id="KW-0283">Flagellar rotation</keyword>
<evidence type="ECO:0000256" key="2">
    <source>
        <dbReference type="ARBA" id="ARBA00004162"/>
    </source>
</evidence>
<name>A4BIP0_9GAMM</name>
<dbReference type="GO" id="GO:0006935">
    <property type="term" value="P:chemotaxis"/>
    <property type="evidence" value="ECO:0007669"/>
    <property type="project" value="UniProtKB-KW"/>
</dbReference>
<dbReference type="RefSeq" id="WP_008043259.1">
    <property type="nucleotide sequence ID" value="NZ_CH724150.1"/>
</dbReference>
<comment type="caution">
    <text evidence="11">The sequence shown here is derived from an EMBL/GenBank/DDBJ whole genome shotgun (WGS) entry which is preliminary data.</text>
</comment>
<gene>
    <name evidence="11" type="ORF">MED297_15580</name>
</gene>
<evidence type="ECO:0000256" key="10">
    <source>
        <dbReference type="RuleBase" id="RU364125"/>
    </source>
</evidence>
<dbReference type="HOGENOM" id="CLU_099018_4_0_6"/>
<evidence type="ECO:0000313" key="11">
    <source>
        <dbReference type="EMBL" id="EAR08004.1"/>
    </source>
</evidence>
<feature type="transmembrane region" description="Helical" evidence="10">
    <location>
        <begin position="22"/>
        <end position="44"/>
    </location>
</feature>
<evidence type="ECO:0000256" key="4">
    <source>
        <dbReference type="ARBA" id="ARBA00022475"/>
    </source>
</evidence>
<proteinExistence type="inferred from homology"/>
<comment type="similarity">
    <text evidence="3 10">Belongs to the FliL family.</text>
</comment>
<keyword evidence="11" id="KW-0969">Cilium</keyword>
<dbReference type="Proteomes" id="UP000005953">
    <property type="component" value="Unassembled WGS sequence"/>
</dbReference>
<reference evidence="11 12" key="1">
    <citation type="submission" date="2006-02" db="EMBL/GenBank/DDBJ databases">
        <authorList>
            <person name="Pinhassi J."/>
            <person name="Pedros-Alio C."/>
            <person name="Ferriera S."/>
            <person name="Johnson J."/>
            <person name="Kravitz S."/>
            <person name="Halpern A."/>
            <person name="Remington K."/>
            <person name="Beeson K."/>
            <person name="Tran B."/>
            <person name="Rogers Y.-H."/>
            <person name="Friedman R."/>
            <person name="Venter J.C."/>
        </authorList>
    </citation>
    <scope>NUCLEOTIDE SEQUENCE [LARGE SCALE GENOMIC DNA]</scope>
    <source>
        <strain evidence="11 12">MED297</strain>
    </source>
</reference>
<dbReference type="STRING" id="314283.MED297_15580"/>